<dbReference type="InterPro" id="IPR005152">
    <property type="entry name" value="Lipase_secreted"/>
</dbReference>
<evidence type="ECO:0000313" key="1">
    <source>
        <dbReference type="EMBL" id="MFF3224071.1"/>
    </source>
</evidence>
<dbReference type="EMBL" id="JBIAPI010000002">
    <property type="protein sequence ID" value="MFF3224071.1"/>
    <property type="molecule type" value="Genomic_DNA"/>
</dbReference>
<dbReference type="PANTHER" id="PTHR34853">
    <property type="match status" value="1"/>
</dbReference>
<gene>
    <name evidence="1" type="ORF">ACFYV7_14865</name>
</gene>
<dbReference type="InterPro" id="IPR029058">
    <property type="entry name" value="AB_hydrolase_fold"/>
</dbReference>
<sequence length="375" mass="39887">MSQPDEFYRGRVGFEHLPGTILRRRSVDLPSLDGGGRAWQIVYATRTGFSAPIPASATVVSPATVDVAGSGATLVYCPQFHGLGGSCAPSQLLARGEEPEAGFIAAALHRGWTVAVPDGPGLGMTDVGYHQFLAGKVSAHTVLDLARAVRDMPELDAAESPCAVWGFGDGGRTAIWAGETHREYAAELDLRGVAAGAVVADPGALIREIDGGPWAGLALAGLIGLGRAYRHLPVDHVLLESGRQVIKRAATLDAADIQVDYRHQPLGQWCERPDPWNDPMWRYVLANEKSARVAPRVPVHLYHGTEDALVPVAMGRELFAAYRALGVDLSWREYHTSHLGCAADGAAEAISRLAGYLQRRPTPAGPPPPPAAQTT</sequence>
<dbReference type="PIRSF" id="PIRSF029171">
    <property type="entry name" value="Esterase_LipA"/>
    <property type="match status" value="1"/>
</dbReference>
<comment type="caution">
    <text evidence="1">The sequence shown here is derived from an EMBL/GenBank/DDBJ whole genome shotgun (WGS) entry which is preliminary data.</text>
</comment>
<dbReference type="PANTHER" id="PTHR34853:SF1">
    <property type="entry name" value="LIPASE 5"/>
    <property type="match status" value="1"/>
</dbReference>
<proteinExistence type="predicted"/>
<dbReference type="Pfam" id="PF03583">
    <property type="entry name" value="LIP"/>
    <property type="match status" value="1"/>
</dbReference>
<dbReference type="Gene3D" id="3.40.50.1820">
    <property type="entry name" value="alpha/beta hydrolase"/>
    <property type="match status" value="1"/>
</dbReference>
<organism evidence="1 2">
    <name type="scientific">Nocardia suismassiliense</name>
    <dbReference type="NCBI Taxonomy" id="2077092"/>
    <lineage>
        <taxon>Bacteria</taxon>
        <taxon>Bacillati</taxon>
        <taxon>Actinomycetota</taxon>
        <taxon>Actinomycetes</taxon>
        <taxon>Mycobacteriales</taxon>
        <taxon>Nocardiaceae</taxon>
        <taxon>Nocardia</taxon>
    </lineage>
</organism>
<reference evidence="1 2" key="1">
    <citation type="submission" date="2024-10" db="EMBL/GenBank/DDBJ databases">
        <title>The Natural Products Discovery Center: Release of the First 8490 Sequenced Strains for Exploring Actinobacteria Biosynthetic Diversity.</title>
        <authorList>
            <person name="Kalkreuter E."/>
            <person name="Kautsar S.A."/>
            <person name="Yang D."/>
            <person name="Bader C.D."/>
            <person name="Teijaro C.N."/>
            <person name="Fluegel L."/>
            <person name="Davis C.M."/>
            <person name="Simpson J.R."/>
            <person name="Lauterbach L."/>
            <person name="Steele A.D."/>
            <person name="Gui C."/>
            <person name="Meng S."/>
            <person name="Li G."/>
            <person name="Viehrig K."/>
            <person name="Ye F."/>
            <person name="Su P."/>
            <person name="Kiefer A.F."/>
            <person name="Nichols A."/>
            <person name="Cepeda A.J."/>
            <person name="Yan W."/>
            <person name="Fan B."/>
            <person name="Jiang Y."/>
            <person name="Adhikari A."/>
            <person name="Zheng C.-J."/>
            <person name="Schuster L."/>
            <person name="Cowan T.M."/>
            <person name="Smanski M.J."/>
            <person name="Chevrette M.G."/>
            <person name="De Carvalho L.P.S."/>
            <person name="Shen B."/>
        </authorList>
    </citation>
    <scope>NUCLEOTIDE SEQUENCE [LARGE SCALE GENOMIC DNA]</scope>
    <source>
        <strain evidence="1 2">NPDC003040</strain>
    </source>
</reference>
<dbReference type="RefSeq" id="WP_387717389.1">
    <property type="nucleotide sequence ID" value="NZ_JBIAPI010000002.1"/>
</dbReference>
<keyword evidence="2" id="KW-1185">Reference proteome</keyword>
<protein>
    <submittedName>
        <fullName evidence="1">Lipase family protein</fullName>
    </submittedName>
</protein>
<dbReference type="Gene3D" id="1.10.260.130">
    <property type="match status" value="1"/>
</dbReference>
<evidence type="ECO:0000313" key="2">
    <source>
        <dbReference type="Proteomes" id="UP001601948"/>
    </source>
</evidence>
<name>A0ABW6QS55_9NOCA</name>
<accession>A0ABW6QS55</accession>
<dbReference type="Proteomes" id="UP001601948">
    <property type="component" value="Unassembled WGS sequence"/>
</dbReference>
<dbReference type="SUPFAM" id="SSF53474">
    <property type="entry name" value="alpha/beta-Hydrolases"/>
    <property type="match status" value="1"/>
</dbReference>